<evidence type="ECO:0000313" key="3">
    <source>
        <dbReference type="Proteomes" id="UP000051658"/>
    </source>
</evidence>
<evidence type="ECO:0000259" key="1">
    <source>
        <dbReference type="PROSITE" id="PS51819"/>
    </source>
</evidence>
<dbReference type="InterPro" id="IPR029068">
    <property type="entry name" value="Glyas_Bleomycin-R_OHBP_Dase"/>
</dbReference>
<dbReference type="PANTHER" id="PTHR36110:SF2">
    <property type="entry name" value="RING-CLEAVING DIOXYGENASE MHQE-RELATED"/>
    <property type="match status" value="1"/>
</dbReference>
<dbReference type="Proteomes" id="UP000051658">
    <property type="component" value="Unassembled WGS sequence"/>
</dbReference>
<protein>
    <submittedName>
        <fullName evidence="2">Ring-cleaving dioxygenase MhqO</fullName>
    </submittedName>
</protein>
<organism evidence="2 3">
    <name type="scientific">Carnobacterium divergens DSM 20623</name>
    <dbReference type="NCBI Taxonomy" id="1449336"/>
    <lineage>
        <taxon>Bacteria</taxon>
        <taxon>Bacillati</taxon>
        <taxon>Bacillota</taxon>
        <taxon>Bacilli</taxon>
        <taxon>Lactobacillales</taxon>
        <taxon>Carnobacteriaceae</taxon>
        <taxon>Carnobacterium</taxon>
    </lineage>
</organism>
<gene>
    <name evidence="2" type="ORF">IV74_GL001274</name>
</gene>
<dbReference type="InterPro" id="IPR052537">
    <property type="entry name" value="Extradiol_RC_dioxygenase"/>
</dbReference>
<feature type="domain" description="VOC" evidence="1">
    <location>
        <begin position="6"/>
        <end position="130"/>
    </location>
</feature>
<dbReference type="Pfam" id="PF00903">
    <property type="entry name" value="Glyoxalase"/>
    <property type="match status" value="2"/>
</dbReference>
<dbReference type="GeneID" id="89589772"/>
<dbReference type="Gene3D" id="3.10.180.10">
    <property type="entry name" value="2,3-Dihydroxybiphenyl 1,2-Dioxygenase, domain 1"/>
    <property type="match status" value="2"/>
</dbReference>
<dbReference type="SUPFAM" id="SSF54593">
    <property type="entry name" value="Glyoxalase/Bleomycin resistance protein/Dihydroxybiphenyl dioxygenase"/>
    <property type="match status" value="1"/>
</dbReference>
<dbReference type="PATRIC" id="fig|1449336.4.peg.1299"/>
<name>A0A0R2HYY4_CARDV</name>
<dbReference type="CDD" id="cd08347">
    <property type="entry name" value="PcpA_C_like"/>
    <property type="match status" value="1"/>
</dbReference>
<evidence type="ECO:0000313" key="2">
    <source>
        <dbReference type="EMBL" id="KRN58015.1"/>
    </source>
</evidence>
<keyword evidence="2" id="KW-0223">Dioxygenase</keyword>
<reference evidence="2 3" key="1">
    <citation type="journal article" date="2015" name="Genome Announc.">
        <title>Expanding the biotechnology potential of lactobacilli through comparative genomics of 213 strains and associated genera.</title>
        <authorList>
            <person name="Sun Z."/>
            <person name="Harris H.M."/>
            <person name="McCann A."/>
            <person name="Guo C."/>
            <person name="Argimon S."/>
            <person name="Zhang W."/>
            <person name="Yang X."/>
            <person name="Jeffery I.B."/>
            <person name="Cooney J.C."/>
            <person name="Kagawa T.F."/>
            <person name="Liu W."/>
            <person name="Song Y."/>
            <person name="Salvetti E."/>
            <person name="Wrobel A."/>
            <person name="Rasinkangas P."/>
            <person name="Parkhill J."/>
            <person name="Rea M.C."/>
            <person name="O'Sullivan O."/>
            <person name="Ritari J."/>
            <person name="Douillard F.P."/>
            <person name="Paul Ross R."/>
            <person name="Yang R."/>
            <person name="Briner A.E."/>
            <person name="Felis G.E."/>
            <person name="de Vos W.M."/>
            <person name="Barrangou R."/>
            <person name="Klaenhammer T.R."/>
            <person name="Caufield P.W."/>
            <person name="Cui Y."/>
            <person name="Zhang H."/>
            <person name="O'Toole P.W."/>
        </authorList>
    </citation>
    <scope>NUCLEOTIDE SEQUENCE [LARGE SCALE GENOMIC DNA]</scope>
    <source>
        <strain evidence="2 3">DSM 20623</strain>
    </source>
</reference>
<dbReference type="InterPro" id="IPR004360">
    <property type="entry name" value="Glyas_Fos-R_dOase_dom"/>
</dbReference>
<dbReference type="AlphaFoldDB" id="A0A0R2HYY4"/>
<accession>A0A0R2HYY4</accession>
<dbReference type="InterPro" id="IPR037523">
    <property type="entry name" value="VOC_core"/>
</dbReference>
<keyword evidence="2" id="KW-0560">Oxidoreductase</keyword>
<dbReference type="RefSeq" id="WP_034568192.1">
    <property type="nucleotide sequence ID" value="NZ_JQBS01000001.1"/>
</dbReference>
<comment type="caution">
    <text evidence="2">The sequence shown here is derived from an EMBL/GenBank/DDBJ whole genome shotgun (WGS) entry which is preliminary data.</text>
</comment>
<sequence>MKKSLGIHHITAIVGNPQENVDFYASVLGLRLVKKTINFDDPQTYHLYFGDDGANPGSILTFFPWPNAYNGKKGAGQVEVISFMVPKNSLTFWENRLHAYQIETHKEVRFDESYLTFSDPHGLKLEIVERESSQLNQWNFNGVAPEVAIIGFAGATLNSRRPERTGELLENTMGLEKIAENETHLRFKSTSEIGNTIEVLKKVAERGTMGSGTVHHIAFRAKDASDQLEWKQVLSEDGYQVTPVQDRNYFEAIYFREKGEILFEIATDTPGFAHDESIETMGESLMLPEWYEPQREQIQQVLPTFTVRETQPTIK</sequence>
<dbReference type="eggNOG" id="COG0346">
    <property type="taxonomic scope" value="Bacteria"/>
</dbReference>
<dbReference type="EMBL" id="JQBS01000001">
    <property type="protein sequence ID" value="KRN58015.1"/>
    <property type="molecule type" value="Genomic_DNA"/>
</dbReference>
<proteinExistence type="predicted"/>
<dbReference type="PROSITE" id="PS51819">
    <property type="entry name" value="VOC"/>
    <property type="match status" value="2"/>
</dbReference>
<dbReference type="GO" id="GO:0051213">
    <property type="term" value="F:dioxygenase activity"/>
    <property type="evidence" value="ECO:0007669"/>
    <property type="project" value="UniProtKB-KW"/>
</dbReference>
<dbReference type="PANTHER" id="PTHR36110">
    <property type="entry name" value="RING-CLEAVING DIOXYGENASE MHQE-RELATED"/>
    <property type="match status" value="1"/>
</dbReference>
<keyword evidence="3" id="KW-1185">Reference proteome</keyword>
<feature type="domain" description="VOC" evidence="1">
    <location>
        <begin position="151"/>
        <end position="268"/>
    </location>
</feature>